<keyword evidence="1" id="KW-0472">Membrane</keyword>
<evidence type="ECO:0000256" key="1">
    <source>
        <dbReference type="SAM" id="Phobius"/>
    </source>
</evidence>
<evidence type="ECO:0000313" key="4">
    <source>
        <dbReference type="Proteomes" id="UP000259610"/>
    </source>
</evidence>
<feature type="transmembrane region" description="Helical" evidence="1">
    <location>
        <begin position="169"/>
        <end position="185"/>
    </location>
</feature>
<dbReference type="Pfam" id="PF01569">
    <property type="entry name" value="PAP2"/>
    <property type="match status" value="1"/>
</dbReference>
<dbReference type="PANTHER" id="PTHR14969:SF13">
    <property type="entry name" value="AT30094P"/>
    <property type="match status" value="1"/>
</dbReference>
<feature type="transmembrane region" description="Helical" evidence="1">
    <location>
        <begin position="95"/>
        <end position="116"/>
    </location>
</feature>
<dbReference type="SUPFAM" id="SSF48317">
    <property type="entry name" value="Acid phosphatase/Vanadium-dependent haloperoxidase"/>
    <property type="match status" value="1"/>
</dbReference>
<reference evidence="3 4" key="1">
    <citation type="journal article" date="2018" name="Nat. Biotechnol.">
        <title>A standardized bacterial taxonomy based on genome phylogeny substantially revises the tree of life.</title>
        <authorList>
            <person name="Parks D.H."/>
            <person name="Chuvochina M."/>
            <person name="Waite D.W."/>
            <person name="Rinke C."/>
            <person name="Skarshewski A."/>
            <person name="Chaumeil P.A."/>
            <person name="Hugenholtz P."/>
        </authorList>
    </citation>
    <scope>NUCLEOTIDE SEQUENCE [LARGE SCALE GENOMIC DNA]</scope>
    <source>
        <strain evidence="3">UBA8733</strain>
    </source>
</reference>
<feature type="transmembrane region" description="Helical" evidence="1">
    <location>
        <begin position="16"/>
        <end position="40"/>
    </location>
</feature>
<gene>
    <name evidence="3" type="ORF">DCG58_14940</name>
</gene>
<dbReference type="PANTHER" id="PTHR14969">
    <property type="entry name" value="SPHINGOSINE-1-PHOSPHATE PHOSPHOHYDROLASE"/>
    <property type="match status" value="1"/>
</dbReference>
<dbReference type="CDD" id="cd03392">
    <property type="entry name" value="PAP2_like_2"/>
    <property type="match status" value="1"/>
</dbReference>
<organism evidence="3 4">
    <name type="scientific">Hyphomonas adhaerens</name>
    <dbReference type="NCBI Taxonomy" id="81029"/>
    <lineage>
        <taxon>Bacteria</taxon>
        <taxon>Pseudomonadati</taxon>
        <taxon>Pseudomonadota</taxon>
        <taxon>Alphaproteobacteria</taxon>
        <taxon>Hyphomonadales</taxon>
        <taxon>Hyphomonadaceae</taxon>
        <taxon>Hyphomonas</taxon>
    </lineage>
</organism>
<comment type="caution">
    <text evidence="3">The sequence shown here is derived from an EMBL/GenBank/DDBJ whole genome shotgun (WGS) entry which is preliminary data.</text>
</comment>
<keyword evidence="1" id="KW-1133">Transmembrane helix</keyword>
<dbReference type="Proteomes" id="UP000259610">
    <property type="component" value="Unassembled WGS sequence"/>
</dbReference>
<dbReference type="Gene3D" id="1.20.144.10">
    <property type="entry name" value="Phosphatidic acid phosphatase type 2/haloperoxidase"/>
    <property type="match status" value="1"/>
</dbReference>
<feature type="transmembrane region" description="Helical" evidence="1">
    <location>
        <begin position="191"/>
        <end position="209"/>
    </location>
</feature>
<dbReference type="AlphaFoldDB" id="A0A3B9H1C6"/>
<protein>
    <recommendedName>
        <fullName evidence="2">Phosphatidic acid phosphatase type 2/haloperoxidase domain-containing protein</fullName>
    </recommendedName>
</protein>
<dbReference type="RefSeq" id="WP_272990380.1">
    <property type="nucleotide sequence ID" value="NZ_CAJQMV010000133.1"/>
</dbReference>
<feature type="transmembrane region" description="Helical" evidence="1">
    <location>
        <begin position="136"/>
        <end position="157"/>
    </location>
</feature>
<sequence length="267" mass="28874">MRRRARTVATFGGRQLGWVAGVAAIVLALLALGVAGFWPLTPIDRLVDRLVGSLRGGSLYDLMLVVTALGDGLFLTLVAVVTIASFLFTGARWRAMCYTLCFGSMPVVVHTIKLWIARPRPSDIPYTGVDQFSFPSSHVAHSALIYGAVAGLTFVTFRGWMRWSLTGSFLLLVAMIGVSRIYLGAHWFSDVLAGYALAGLFLVMLAIAVAKHPEPPRFSRAIPITLFVIAAAFPIYLMISLPDSDALYRAIELHQRPGTPAGSVPSP</sequence>
<dbReference type="SMART" id="SM00014">
    <property type="entry name" value="acidPPc"/>
    <property type="match status" value="1"/>
</dbReference>
<dbReference type="InterPro" id="IPR036938">
    <property type="entry name" value="PAP2/HPO_sf"/>
</dbReference>
<dbReference type="EMBL" id="DMAN01000334">
    <property type="protein sequence ID" value="HAE28458.1"/>
    <property type="molecule type" value="Genomic_DNA"/>
</dbReference>
<feature type="transmembrane region" description="Helical" evidence="1">
    <location>
        <begin position="221"/>
        <end position="239"/>
    </location>
</feature>
<feature type="transmembrane region" description="Helical" evidence="1">
    <location>
        <begin position="60"/>
        <end position="88"/>
    </location>
</feature>
<accession>A0A3B9H1C6</accession>
<proteinExistence type="predicted"/>
<name>A0A3B9H1C6_9PROT</name>
<keyword evidence="1" id="KW-0812">Transmembrane</keyword>
<feature type="domain" description="Phosphatidic acid phosphatase type 2/haloperoxidase" evidence="2">
    <location>
        <begin position="95"/>
        <end position="206"/>
    </location>
</feature>
<evidence type="ECO:0000259" key="2">
    <source>
        <dbReference type="SMART" id="SM00014"/>
    </source>
</evidence>
<dbReference type="InterPro" id="IPR000326">
    <property type="entry name" value="PAP2/HPO"/>
</dbReference>
<evidence type="ECO:0000313" key="3">
    <source>
        <dbReference type="EMBL" id="HAE28458.1"/>
    </source>
</evidence>